<organism evidence="2 3">
    <name type="scientific">Ascobolus immersus RN42</name>
    <dbReference type="NCBI Taxonomy" id="1160509"/>
    <lineage>
        <taxon>Eukaryota</taxon>
        <taxon>Fungi</taxon>
        <taxon>Dikarya</taxon>
        <taxon>Ascomycota</taxon>
        <taxon>Pezizomycotina</taxon>
        <taxon>Pezizomycetes</taxon>
        <taxon>Pezizales</taxon>
        <taxon>Ascobolaceae</taxon>
        <taxon>Ascobolus</taxon>
    </lineage>
</organism>
<gene>
    <name evidence="2" type="ORF">BJ508DRAFT_30441</name>
</gene>
<reference evidence="2 3" key="1">
    <citation type="journal article" date="2018" name="Nat. Ecol. Evol.">
        <title>Pezizomycetes genomes reveal the molecular basis of ectomycorrhizal truffle lifestyle.</title>
        <authorList>
            <person name="Murat C."/>
            <person name="Payen T."/>
            <person name="Noel B."/>
            <person name="Kuo A."/>
            <person name="Morin E."/>
            <person name="Chen J."/>
            <person name="Kohler A."/>
            <person name="Krizsan K."/>
            <person name="Balestrini R."/>
            <person name="Da Silva C."/>
            <person name="Montanini B."/>
            <person name="Hainaut M."/>
            <person name="Levati E."/>
            <person name="Barry K.W."/>
            <person name="Belfiori B."/>
            <person name="Cichocki N."/>
            <person name="Clum A."/>
            <person name="Dockter R.B."/>
            <person name="Fauchery L."/>
            <person name="Guy J."/>
            <person name="Iotti M."/>
            <person name="Le Tacon F."/>
            <person name="Lindquist E.A."/>
            <person name="Lipzen A."/>
            <person name="Malagnac F."/>
            <person name="Mello A."/>
            <person name="Molinier V."/>
            <person name="Miyauchi S."/>
            <person name="Poulain J."/>
            <person name="Riccioni C."/>
            <person name="Rubini A."/>
            <person name="Sitrit Y."/>
            <person name="Splivallo R."/>
            <person name="Traeger S."/>
            <person name="Wang M."/>
            <person name="Zifcakova L."/>
            <person name="Wipf D."/>
            <person name="Zambonelli A."/>
            <person name="Paolocci F."/>
            <person name="Nowrousian M."/>
            <person name="Ottonello S."/>
            <person name="Baldrian P."/>
            <person name="Spatafora J.W."/>
            <person name="Henrissat B."/>
            <person name="Nagy L.G."/>
            <person name="Aury J.M."/>
            <person name="Wincker P."/>
            <person name="Grigoriev I.V."/>
            <person name="Bonfante P."/>
            <person name="Martin F.M."/>
        </authorList>
    </citation>
    <scope>NUCLEOTIDE SEQUENCE [LARGE SCALE GENOMIC DNA]</scope>
    <source>
        <strain evidence="2 3">RN42</strain>
    </source>
</reference>
<evidence type="ECO:0000313" key="2">
    <source>
        <dbReference type="EMBL" id="RPA74710.1"/>
    </source>
</evidence>
<sequence length="215" mass="23764">MPYIFWCLVQLSYQWRCSPSTNHAFSVLSGAIISRRWNSSAHTMVLLAMQPPLYNDRPPSVLSYRSHLTCPLSKLRTRTGHVVFCIPAHHKDLPVGLARIPPLPHPHTIYFSSSTASKRSTSSSSPTESLSSPSAPHTPPTTGWLDRPHIYTEDRPHFITLQSLVSAHNELCCYSIKSTFIAPPPASPSSPSHLALRDVYTTSTSPLSLDHIGAM</sequence>
<name>A0A3N4HSD6_ASCIM</name>
<dbReference type="Proteomes" id="UP000275078">
    <property type="component" value="Unassembled WGS sequence"/>
</dbReference>
<evidence type="ECO:0000313" key="3">
    <source>
        <dbReference type="Proteomes" id="UP000275078"/>
    </source>
</evidence>
<protein>
    <submittedName>
        <fullName evidence="2">Uncharacterized protein</fullName>
    </submittedName>
</protein>
<dbReference type="AlphaFoldDB" id="A0A3N4HSD6"/>
<keyword evidence="3" id="KW-1185">Reference proteome</keyword>
<accession>A0A3N4HSD6</accession>
<dbReference type="EMBL" id="ML119782">
    <property type="protein sequence ID" value="RPA74710.1"/>
    <property type="molecule type" value="Genomic_DNA"/>
</dbReference>
<evidence type="ECO:0000256" key="1">
    <source>
        <dbReference type="SAM" id="MobiDB-lite"/>
    </source>
</evidence>
<proteinExistence type="predicted"/>
<feature type="compositionally biased region" description="Low complexity" evidence="1">
    <location>
        <begin position="114"/>
        <end position="135"/>
    </location>
</feature>
<feature type="region of interest" description="Disordered" evidence="1">
    <location>
        <begin position="114"/>
        <end position="147"/>
    </location>
</feature>